<dbReference type="Proteomes" id="UP000035540">
    <property type="component" value="Chromosome"/>
</dbReference>
<dbReference type="KEGG" id="cted:CTEST_12650"/>
<dbReference type="EMBL" id="CP011545">
    <property type="protein sequence ID" value="AKK09936.1"/>
    <property type="molecule type" value="Genomic_DNA"/>
</dbReference>
<organism evidence="1 2">
    <name type="scientific">Corynebacterium testudinoris</name>
    <dbReference type="NCBI Taxonomy" id="136857"/>
    <lineage>
        <taxon>Bacteria</taxon>
        <taxon>Bacillati</taxon>
        <taxon>Actinomycetota</taxon>
        <taxon>Actinomycetes</taxon>
        <taxon>Mycobacteriales</taxon>
        <taxon>Corynebacteriaceae</taxon>
        <taxon>Corynebacterium</taxon>
    </lineage>
</organism>
<reference evidence="1 2" key="1">
    <citation type="journal article" date="2015" name="Genome Announc.">
        <title>Complete Genome Sequence of the Type Strain Corynebacterium testudinoris DSM 44614, Recovered from Necrotic Lesions in the Mouth of a Tortoise.</title>
        <authorList>
            <person name="Ruckert C."/>
            <person name="Kriete M."/>
            <person name="Jaenicke S."/>
            <person name="Winkler A."/>
            <person name="Tauch A."/>
        </authorList>
    </citation>
    <scope>NUCLEOTIDE SEQUENCE [LARGE SCALE GENOMIC DNA]</scope>
    <source>
        <strain evidence="1 2">DSM 44614</strain>
    </source>
</reference>
<keyword evidence="2" id="KW-1185">Reference proteome</keyword>
<dbReference type="STRING" id="136857.CTEST_12650"/>
<name>A0A0G3H973_9CORY</name>
<sequence length="47" mass="4918">MNFDAILEQATAFSSEGIGKVITDFAKVIYGILFPANSDSATPVPIG</sequence>
<dbReference type="RefSeq" id="WP_169748260.1">
    <property type="nucleotide sequence ID" value="NZ_CP011545.1"/>
</dbReference>
<accession>A0A0G3H973</accession>
<protein>
    <submittedName>
        <fullName evidence="1">Uncharacterized protein</fullName>
    </submittedName>
</protein>
<reference evidence="2" key="2">
    <citation type="submission" date="2015-05" db="EMBL/GenBank/DDBJ databases">
        <title>Complete genome sequence of Corynebacterium testudinoris DSM 44614, recovered from necrotic lesions in the mouth of a tortoise.</title>
        <authorList>
            <person name="Ruckert C."/>
            <person name="Albersmeier A."/>
            <person name="Winkler A."/>
            <person name="Tauch A."/>
        </authorList>
    </citation>
    <scope>NUCLEOTIDE SEQUENCE [LARGE SCALE GENOMIC DNA]</scope>
    <source>
        <strain evidence="2">DSM 44614</strain>
    </source>
</reference>
<dbReference type="AlphaFoldDB" id="A0A0G3H973"/>
<proteinExistence type="predicted"/>
<dbReference type="PATRIC" id="fig|136857.5.peg.2497"/>
<evidence type="ECO:0000313" key="1">
    <source>
        <dbReference type="EMBL" id="AKK09936.1"/>
    </source>
</evidence>
<gene>
    <name evidence="1" type="ORF">CTEST_12650</name>
</gene>
<evidence type="ECO:0000313" key="2">
    <source>
        <dbReference type="Proteomes" id="UP000035540"/>
    </source>
</evidence>